<accession>A0AC35GWM8</accession>
<reference evidence="2" key="1">
    <citation type="submission" date="2022-11" db="UniProtKB">
        <authorList>
            <consortium name="WormBaseParasite"/>
        </authorList>
    </citation>
    <scope>IDENTIFICATION</scope>
</reference>
<sequence>MVISDICCSNEGAKYKSVIQSAFASNDGTPVDEYWKSITSADVMDSKLRVIFSVAGSSETTQAPIGPSAVVPAKRTLQTTMAYSTASANGKFGLEVNQKNLLKPDTQVLFYGPSVAVPAKQPPGTIQTTKYYTTIYDNERI</sequence>
<dbReference type="WBParaSite" id="PS1159_v2.g9556.t1">
    <property type="protein sequence ID" value="PS1159_v2.g9556.t1"/>
    <property type="gene ID" value="PS1159_v2.g9556"/>
</dbReference>
<name>A0AC35GWM8_9BILA</name>
<proteinExistence type="predicted"/>
<dbReference type="Proteomes" id="UP000887580">
    <property type="component" value="Unplaced"/>
</dbReference>
<organism evidence="1 2">
    <name type="scientific">Panagrolaimus sp. PS1159</name>
    <dbReference type="NCBI Taxonomy" id="55785"/>
    <lineage>
        <taxon>Eukaryota</taxon>
        <taxon>Metazoa</taxon>
        <taxon>Ecdysozoa</taxon>
        <taxon>Nematoda</taxon>
        <taxon>Chromadorea</taxon>
        <taxon>Rhabditida</taxon>
        <taxon>Tylenchina</taxon>
        <taxon>Panagrolaimomorpha</taxon>
        <taxon>Panagrolaimoidea</taxon>
        <taxon>Panagrolaimidae</taxon>
        <taxon>Panagrolaimus</taxon>
    </lineage>
</organism>
<evidence type="ECO:0000313" key="1">
    <source>
        <dbReference type="Proteomes" id="UP000887580"/>
    </source>
</evidence>
<evidence type="ECO:0000313" key="2">
    <source>
        <dbReference type="WBParaSite" id="PS1159_v2.g9556.t1"/>
    </source>
</evidence>
<protein>
    <submittedName>
        <fullName evidence="2">Uncharacterized protein</fullName>
    </submittedName>
</protein>